<proteinExistence type="predicted"/>
<organism evidence="1">
    <name type="scientific">Arundo donax</name>
    <name type="common">Giant reed</name>
    <name type="synonym">Donax arundinaceus</name>
    <dbReference type="NCBI Taxonomy" id="35708"/>
    <lineage>
        <taxon>Eukaryota</taxon>
        <taxon>Viridiplantae</taxon>
        <taxon>Streptophyta</taxon>
        <taxon>Embryophyta</taxon>
        <taxon>Tracheophyta</taxon>
        <taxon>Spermatophyta</taxon>
        <taxon>Magnoliopsida</taxon>
        <taxon>Liliopsida</taxon>
        <taxon>Poales</taxon>
        <taxon>Poaceae</taxon>
        <taxon>PACMAD clade</taxon>
        <taxon>Arundinoideae</taxon>
        <taxon>Arundineae</taxon>
        <taxon>Arundo</taxon>
    </lineage>
</organism>
<protein>
    <submittedName>
        <fullName evidence="1">Uncharacterized protein</fullName>
    </submittedName>
</protein>
<reference evidence="1" key="2">
    <citation type="journal article" date="2015" name="Data Brief">
        <title>Shoot transcriptome of the giant reed, Arundo donax.</title>
        <authorList>
            <person name="Barrero R.A."/>
            <person name="Guerrero F.D."/>
            <person name="Moolhuijzen P."/>
            <person name="Goolsby J.A."/>
            <person name="Tidwell J."/>
            <person name="Bellgard S.E."/>
            <person name="Bellgard M.I."/>
        </authorList>
    </citation>
    <scope>NUCLEOTIDE SEQUENCE</scope>
    <source>
        <tissue evidence="1">Shoot tissue taken approximately 20 cm above the soil surface</tissue>
    </source>
</reference>
<reference evidence="1" key="1">
    <citation type="submission" date="2014-09" db="EMBL/GenBank/DDBJ databases">
        <authorList>
            <person name="Magalhaes I.L.F."/>
            <person name="Oliveira U."/>
            <person name="Santos F.R."/>
            <person name="Vidigal T.H.D.A."/>
            <person name="Brescovit A.D."/>
            <person name="Santos A.J."/>
        </authorList>
    </citation>
    <scope>NUCLEOTIDE SEQUENCE</scope>
    <source>
        <tissue evidence="1">Shoot tissue taken approximately 20 cm above the soil surface</tissue>
    </source>
</reference>
<sequence length="15" mass="1649">MLPSKSSSLQTNQEV</sequence>
<accession>A0A0A9GVG4</accession>
<dbReference type="EMBL" id="GBRH01171345">
    <property type="protein sequence ID" value="JAE26551.1"/>
    <property type="molecule type" value="Transcribed_RNA"/>
</dbReference>
<name>A0A0A9GVG4_ARUDO</name>
<evidence type="ECO:0000313" key="1">
    <source>
        <dbReference type="EMBL" id="JAE26551.1"/>
    </source>
</evidence>